<reference evidence="1 2" key="1">
    <citation type="journal article" date="2023" name="Nucleic Acids Res.">
        <title>The hologenome of Daphnia magna reveals possible DNA methylation and microbiome-mediated evolution of the host genome.</title>
        <authorList>
            <person name="Chaturvedi A."/>
            <person name="Li X."/>
            <person name="Dhandapani V."/>
            <person name="Marshall H."/>
            <person name="Kissane S."/>
            <person name="Cuenca-Cambronero M."/>
            <person name="Asole G."/>
            <person name="Calvet F."/>
            <person name="Ruiz-Romero M."/>
            <person name="Marangio P."/>
            <person name="Guigo R."/>
            <person name="Rago D."/>
            <person name="Mirbahai L."/>
            <person name="Eastwood N."/>
            <person name="Colbourne J.K."/>
            <person name="Zhou J."/>
            <person name="Mallon E."/>
            <person name="Orsini L."/>
        </authorList>
    </citation>
    <scope>NUCLEOTIDE SEQUENCE [LARGE SCALE GENOMIC DNA]</scope>
    <source>
        <strain evidence="1">LRV0_1</strain>
    </source>
</reference>
<comment type="caution">
    <text evidence="1">The sequence shown here is derived from an EMBL/GenBank/DDBJ whole genome shotgun (WGS) entry which is preliminary data.</text>
</comment>
<organism evidence="1 2">
    <name type="scientific">Daphnia magna</name>
    <dbReference type="NCBI Taxonomy" id="35525"/>
    <lineage>
        <taxon>Eukaryota</taxon>
        <taxon>Metazoa</taxon>
        <taxon>Ecdysozoa</taxon>
        <taxon>Arthropoda</taxon>
        <taxon>Crustacea</taxon>
        <taxon>Branchiopoda</taxon>
        <taxon>Diplostraca</taxon>
        <taxon>Cladocera</taxon>
        <taxon>Anomopoda</taxon>
        <taxon>Daphniidae</taxon>
        <taxon>Daphnia</taxon>
    </lineage>
</organism>
<name>A0ABQ9Z3U7_9CRUS</name>
<dbReference type="EMBL" id="JAOYFB010000002">
    <property type="protein sequence ID" value="KAK4007524.1"/>
    <property type="molecule type" value="Genomic_DNA"/>
</dbReference>
<sequence>MYDMVTRQQVSTNKFVRSKIPSRWRVADGTLSTKAEAFCQISLEDMKKVCGHNINCAKTPSKSGTLPPPPVSLHGVAAEFFNIIVTTKHNQHSMAAPAENRGGVYAAHNSLGKAHIWYHLQCCPHGQDLYRNGRERGSLVYLPRDPVQNNRPSTKTKFQIENLANLPVAGALNFERCLNIAIQYLVGWDCEANAPLKNRGVWGIPSGHLRIVEEQFRWTLHSHHLIWLHGHQQIETQLKQAQRLSATLIPINCEVPLPGKRASTDENVTQTNTIKSFIPLKLNEFEAVVERWKKIIETFAVRELVLPSTEAETITNCLDVNCAGQLQLDSKKVLFKMRHRPVVPASKASALKCDGCNNKYSITQTIDAALKRGFQCCFSRSKLTEEETINLVWQQPREKPPATDTLDLDCWLLHLSSIQLLVDMHDWKHRESCFKYGRDLCRYNNPHLPTNTTTVEPIFAVNLDPVTNELQPPDTLNDVIVHLNINLRKKTPFLFLTDCNIYALAVFHCNNCTRYVENQKVSLYYVAYASKHSIENEKALAEMLRALSGYEEKVEHHRLLAENKKKRTFHSLTAIGDIRCSRGSDNSLVFLG</sequence>
<evidence type="ECO:0000313" key="2">
    <source>
        <dbReference type="Proteomes" id="UP001234178"/>
    </source>
</evidence>
<evidence type="ECO:0000313" key="1">
    <source>
        <dbReference type="EMBL" id="KAK4007524.1"/>
    </source>
</evidence>
<gene>
    <name evidence="1" type="ORF">OUZ56_012681</name>
</gene>
<protein>
    <recommendedName>
        <fullName evidence="3">CxC3 like cysteine cluster domain-containing protein</fullName>
    </recommendedName>
</protein>
<keyword evidence="2" id="KW-1185">Reference proteome</keyword>
<accession>A0ABQ9Z3U7</accession>
<evidence type="ECO:0008006" key="3">
    <source>
        <dbReference type="Google" id="ProtNLM"/>
    </source>
</evidence>
<proteinExistence type="predicted"/>
<dbReference type="Proteomes" id="UP001234178">
    <property type="component" value="Unassembled WGS sequence"/>
</dbReference>